<keyword evidence="4" id="KW-0812">Transmembrane</keyword>
<protein>
    <submittedName>
        <fullName evidence="7">Membrane protein</fullName>
    </submittedName>
</protein>
<sequence length="754" mass="79549">MFSAITRFAIAGPRRVIAAAVLITIGAAIFGLPVVKELPAGGFRDPTSESWRASRLLSDKFGHGDMQLVISVKSDAGEQSAAARAAGTGLVAWLRTFPFVADVESAWTAPPQVATALVNERGDTGLVIAGITGGEAGAQKHAEALAEAAPHFDGVSVTFGGEVMGYVQVTDQTENDLLLMEVIAFPLMFVALVWVFGGALAAALPLAVGGTAVVGSMAVLRLISYITDVSVFALNVTLAMGLALSVDYTLLIISRFRDERALGASLDKALLRTMATAGRTVLFSATTVALSMVSLALFPMYFLKSFAYAGVAVVAFAAFAAIVLTPAAIVLLGQRLDAFDLRRALRHLLRRPEPAPRPIQETRWYRWTKFVMRHAVPAGLSVVALLLVLGAPLLGIRWGFPDDRVLPSRFSARQLGDELRSDFAVNSQTDVFLVIPDSVGISGAELNDYGAALSRVPGVLSVSTPVGAFVHGRIAGPPVAASGLKDGSAFFTISTNVPLFSPASEAQLERLHEVTPPGGRTVELTGRAQINHDSSHAVTSRVPLVLCIIATITFVLLYLLTGSFVLPAKALILNVLSLSAAFGALVWIFQDGHLGAFGTTATGTLVANIPVLLFCMAFGLSMDYEVFLIARIREHWLKSAQTRADNDESVALGLARTGRVVTAAAILMAITFTALTSAQVSFMRMFGLGVSLAVVVDATLVRMVLLPAFMRVLGRLNWWAPPAVARLHGRIGLSESAGMSALPAPEPAASSAVA</sequence>
<dbReference type="RefSeq" id="WP_085270489.1">
    <property type="nucleotide sequence ID" value="NZ_AP022614.1"/>
</dbReference>
<evidence type="ECO:0000256" key="4">
    <source>
        <dbReference type="ARBA" id="ARBA00022692"/>
    </source>
</evidence>
<evidence type="ECO:0000256" key="2">
    <source>
        <dbReference type="ARBA" id="ARBA00010157"/>
    </source>
</evidence>
<dbReference type="EMBL" id="AP022614">
    <property type="protein sequence ID" value="BBZ46717.1"/>
    <property type="molecule type" value="Genomic_DNA"/>
</dbReference>
<accession>A0A7I7YZI0</accession>
<keyword evidence="8" id="KW-1185">Reference proteome</keyword>
<keyword evidence="3" id="KW-1003">Cell membrane</keyword>
<evidence type="ECO:0000256" key="5">
    <source>
        <dbReference type="ARBA" id="ARBA00022989"/>
    </source>
</evidence>
<dbReference type="PANTHER" id="PTHR33406:SF11">
    <property type="entry name" value="MEMBRANE PROTEIN SCO6666-RELATED"/>
    <property type="match status" value="1"/>
</dbReference>
<keyword evidence="6" id="KW-0472">Membrane</keyword>
<keyword evidence="5" id="KW-1133">Transmembrane helix</keyword>
<dbReference type="Pfam" id="PF03176">
    <property type="entry name" value="MMPL"/>
    <property type="match status" value="2"/>
</dbReference>
<dbReference type="AlphaFoldDB" id="A0A7I7YZI0"/>
<evidence type="ECO:0000256" key="6">
    <source>
        <dbReference type="ARBA" id="ARBA00023136"/>
    </source>
</evidence>
<dbReference type="Proteomes" id="UP000467105">
    <property type="component" value="Chromosome"/>
</dbReference>
<reference evidence="7 8" key="1">
    <citation type="journal article" date="2019" name="Emerg. Microbes Infect.">
        <title>Comprehensive subspecies identification of 175 nontuberculous mycobacteria species based on 7547 genomic profiles.</title>
        <authorList>
            <person name="Matsumoto Y."/>
            <person name="Kinjo T."/>
            <person name="Motooka D."/>
            <person name="Nabeya D."/>
            <person name="Jung N."/>
            <person name="Uechi K."/>
            <person name="Horii T."/>
            <person name="Iida T."/>
            <person name="Fujita J."/>
            <person name="Nakamura S."/>
        </authorList>
    </citation>
    <scope>NUCLEOTIDE SEQUENCE [LARGE SCALE GENOMIC DNA]</scope>
    <source>
        <strain evidence="7 8">JCM 14742</strain>
    </source>
</reference>
<organism evidence="7 8">
    <name type="scientific">Mycobacterium parmense</name>
    <dbReference type="NCBI Taxonomy" id="185642"/>
    <lineage>
        <taxon>Bacteria</taxon>
        <taxon>Bacillati</taxon>
        <taxon>Actinomycetota</taxon>
        <taxon>Actinomycetes</taxon>
        <taxon>Mycobacteriales</taxon>
        <taxon>Mycobacteriaceae</taxon>
        <taxon>Mycobacterium</taxon>
        <taxon>Mycobacterium simiae complex</taxon>
    </lineage>
</organism>
<evidence type="ECO:0000313" key="8">
    <source>
        <dbReference type="Proteomes" id="UP000467105"/>
    </source>
</evidence>
<evidence type="ECO:0000256" key="1">
    <source>
        <dbReference type="ARBA" id="ARBA00004651"/>
    </source>
</evidence>
<gene>
    <name evidence="7" type="ORF">MPRM_39980</name>
</gene>
<dbReference type="InterPro" id="IPR004869">
    <property type="entry name" value="MMPL_dom"/>
</dbReference>
<dbReference type="InterPro" id="IPR050545">
    <property type="entry name" value="Mycobact_MmpL"/>
</dbReference>
<dbReference type="InterPro" id="IPR000731">
    <property type="entry name" value="SSD"/>
</dbReference>
<dbReference type="PANTHER" id="PTHR33406">
    <property type="entry name" value="MEMBRANE PROTEIN MJ1562-RELATED"/>
    <property type="match status" value="1"/>
</dbReference>
<dbReference type="Gene3D" id="1.20.1640.10">
    <property type="entry name" value="Multidrug efflux transporter AcrB transmembrane domain"/>
    <property type="match status" value="2"/>
</dbReference>
<dbReference type="PROSITE" id="PS50156">
    <property type="entry name" value="SSD"/>
    <property type="match status" value="1"/>
</dbReference>
<comment type="subcellular location">
    <subcellularLocation>
        <location evidence="1">Cell membrane</location>
        <topology evidence="1">Multi-pass membrane protein</topology>
    </subcellularLocation>
</comment>
<proteinExistence type="inferred from homology"/>
<name>A0A7I7YZI0_9MYCO</name>
<evidence type="ECO:0000256" key="3">
    <source>
        <dbReference type="ARBA" id="ARBA00022475"/>
    </source>
</evidence>
<evidence type="ECO:0000313" key="7">
    <source>
        <dbReference type="EMBL" id="BBZ46717.1"/>
    </source>
</evidence>
<dbReference type="OrthoDB" id="7051771at2"/>
<dbReference type="SUPFAM" id="SSF82866">
    <property type="entry name" value="Multidrug efflux transporter AcrB transmembrane domain"/>
    <property type="match status" value="2"/>
</dbReference>
<comment type="similarity">
    <text evidence="2">Belongs to the resistance-nodulation-cell division (RND) (TC 2.A.6) family. MmpL subfamily.</text>
</comment>
<dbReference type="GO" id="GO:0005886">
    <property type="term" value="C:plasma membrane"/>
    <property type="evidence" value="ECO:0007669"/>
    <property type="project" value="UniProtKB-SubCell"/>
</dbReference>